<dbReference type="InterPro" id="IPR012675">
    <property type="entry name" value="Beta-grasp_dom_sf"/>
</dbReference>
<dbReference type="Gene3D" id="3.40.50.300">
    <property type="entry name" value="P-loop containing nucleotide triphosphate hydrolases"/>
    <property type="match status" value="1"/>
</dbReference>
<dbReference type="Proteomes" id="UP000326759">
    <property type="component" value="Unassembled WGS sequence"/>
</dbReference>
<name>A0A5N5T2Y6_9CRUS</name>
<protein>
    <submittedName>
        <fullName evidence="1">Obg-like ATPase 1</fullName>
    </submittedName>
</protein>
<evidence type="ECO:0000313" key="1">
    <source>
        <dbReference type="EMBL" id="KAB7500692.1"/>
    </source>
</evidence>
<evidence type="ECO:0000313" key="2">
    <source>
        <dbReference type="Proteomes" id="UP000326759"/>
    </source>
</evidence>
<comment type="caution">
    <text evidence="1">The sequence shown here is derived from an EMBL/GenBank/DDBJ whole genome shotgun (WGS) entry which is preliminary data.</text>
</comment>
<dbReference type="OrthoDB" id="424823at2759"/>
<dbReference type="SUPFAM" id="SSF52540">
    <property type="entry name" value="P-loop containing nucleoside triphosphate hydrolases"/>
    <property type="match status" value="1"/>
</dbReference>
<dbReference type="InterPro" id="IPR027417">
    <property type="entry name" value="P-loop_NTPase"/>
</dbReference>
<dbReference type="GO" id="GO:0016887">
    <property type="term" value="F:ATP hydrolysis activity"/>
    <property type="evidence" value="ECO:0007669"/>
    <property type="project" value="TreeGrafter"/>
</dbReference>
<sequence>MITSKPVIYLVNLSEKDYIRKKNKWLVKIKEWVDANDPGAIIIPFSGALELKLFDMNPEDREKYLKENGCISALDKIIVQGYKALSLMYFFTAGADERGRNYIVEDGDIIFFKFNTGGLKKK</sequence>
<dbReference type="EMBL" id="SEYY01013052">
    <property type="protein sequence ID" value="KAB7500692.1"/>
    <property type="molecule type" value="Genomic_DNA"/>
</dbReference>
<dbReference type="Gene3D" id="3.10.20.30">
    <property type="match status" value="2"/>
</dbReference>
<reference evidence="1 2" key="1">
    <citation type="journal article" date="2019" name="PLoS Biol.">
        <title>Sex chromosomes control vertical transmission of feminizing Wolbachia symbionts in an isopod.</title>
        <authorList>
            <person name="Becking T."/>
            <person name="Chebbi M.A."/>
            <person name="Giraud I."/>
            <person name="Moumen B."/>
            <person name="Laverre T."/>
            <person name="Caubet Y."/>
            <person name="Peccoud J."/>
            <person name="Gilbert C."/>
            <person name="Cordaux R."/>
        </authorList>
    </citation>
    <scope>NUCLEOTIDE SEQUENCE [LARGE SCALE GENOMIC DNA]</scope>
    <source>
        <strain evidence="1">ANa2</strain>
        <tissue evidence="1">Whole body excluding digestive tract and cuticle</tissue>
    </source>
</reference>
<dbReference type="PANTHER" id="PTHR23305">
    <property type="entry name" value="OBG GTPASE FAMILY"/>
    <property type="match status" value="1"/>
</dbReference>
<accession>A0A5N5T2Y6</accession>
<dbReference type="PANTHER" id="PTHR23305:SF11">
    <property type="entry name" value="OBG-LIKE ATPASE 1"/>
    <property type="match status" value="1"/>
</dbReference>
<proteinExistence type="predicted"/>
<organism evidence="1 2">
    <name type="scientific">Armadillidium nasatum</name>
    <dbReference type="NCBI Taxonomy" id="96803"/>
    <lineage>
        <taxon>Eukaryota</taxon>
        <taxon>Metazoa</taxon>
        <taxon>Ecdysozoa</taxon>
        <taxon>Arthropoda</taxon>
        <taxon>Crustacea</taxon>
        <taxon>Multicrustacea</taxon>
        <taxon>Malacostraca</taxon>
        <taxon>Eumalacostraca</taxon>
        <taxon>Peracarida</taxon>
        <taxon>Isopoda</taxon>
        <taxon>Oniscidea</taxon>
        <taxon>Crinocheta</taxon>
        <taxon>Armadillidiidae</taxon>
        <taxon>Armadillidium</taxon>
    </lineage>
</organism>
<keyword evidence="2" id="KW-1185">Reference proteome</keyword>
<gene>
    <name evidence="1" type="primary">OLA1</name>
    <name evidence="1" type="ORF">Anas_14270</name>
</gene>
<dbReference type="GO" id="GO:0005737">
    <property type="term" value="C:cytoplasm"/>
    <property type="evidence" value="ECO:0007669"/>
    <property type="project" value="TreeGrafter"/>
</dbReference>
<dbReference type="AlphaFoldDB" id="A0A5N5T2Y6"/>